<dbReference type="SMART" id="SM00443">
    <property type="entry name" value="G_patch"/>
    <property type="match status" value="1"/>
</dbReference>
<dbReference type="Pfam" id="PF13821">
    <property type="entry name" value="DUF4187"/>
    <property type="match status" value="1"/>
</dbReference>
<feature type="region of interest" description="Disordered" evidence="1">
    <location>
        <begin position="222"/>
        <end position="247"/>
    </location>
</feature>
<proteinExistence type="predicted"/>
<feature type="compositionally biased region" description="Acidic residues" evidence="1">
    <location>
        <begin position="233"/>
        <end position="247"/>
    </location>
</feature>
<comment type="caution">
    <text evidence="3">The sequence shown here is derived from an EMBL/GenBank/DDBJ whole genome shotgun (WGS) entry which is preliminary data.</text>
</comment>
<dbReference type="Pfam" id="PF01585">
    <property type="entry name" value="G-patch"/>
    <property type="match status" value="1"/>
</dbReference>
<feature type="region of interest" description="Disordered" evidence="1">
    <location>
        <begin position="300"/>
        <end position="324"/>
    </location>
</feature>
<dbReference type="InterPro" id="IPR000467">
    <property type="entry name" value="G_patch_dom"/>
</dbReference>
<evidence type="ECO:0000256" key="1">
    <source>
        <dbReference type="SAM" id="MobiDB-lite"/>
    </source>
</evidence>
<dbReference type="GO" id="GO:0003676">
    <property type="term" value="F:nucleic acid binding"/>
    <property type="evidence" value="ECO:0007669"/>
    <property type="project" value="InterPro"/>
</dbReference>
<feature type="region of interest" description="Disordered" evidence="1">
    <location>
        <begin position="40"/>
        <end position="119"/>
    </location>
</feature>
<feature type="compositionally biased region" description="Basic and acidic residues" evidence="1">
    <location>
        <begin position="94"/>
        <end position="118"/>
    </location>
</feature>
<dbReference type="InterPro" id="IPR039249">
    <property type="entry name" value="GPATCH11"/>
</dbReference>
<dbReference type="PANTHER" id="PTHR21032:SF0">
    <property type="entry name" value="G PATCH DOMAIN-CONTAINING PROTEIN 11"/>
    <property type="match status" value="1"/>
</dbReference>
<dbReference type="InterPro" id="IPR025239">
    <property type="entry name" value="DUF4187"/>
</dbReference>
<dbReference type="PANTHER" id="PTHR21032">
    <property type="entry name" value="G PATCH DOMAIN-CONTAINING PROTEIN 11"/>
    <property type="match status" value="1"/>
</dbReference>
<dbReference type="PROSITE" id="PS50174">
    <property type="entry name" value="G_PATCH"/>
    <property type="match status" value="1"/>
</dbReference>
<keyword evidence="4" id="KW-1185">Reference proteome</keyword>
<evidence type="ECO:0000259" key="2">
    <source>
        <dbReference type="PROSITE" id="PS50174"/>
    </source>
</evidence>
<sequence>MFCFLEKKAHGRSLYQWAMEQPSGFIPSSVPFTRLSEMMAGRHGDDGEDDDYMGDLSLFLPPDLDVDPNKKLTEKVKNNPPAPNPKSKLPKGRSWQEQRRLERERKQREEDERTRASLEEAIPDSNVGFRMLKMMGYKPGSALGKDGGGMAEPVGLQIRRSRAGIGVEEDAARKERAEVEGKRRREEDMMAEFGTRQKTQWRSRRVVWDYRKGEAALAQLEKREVVEPPKDNENEEKPEEEEEEEVITEEHLYDILTKLRDEHHYCLYCGCQHPFRYCLDLLPARILIPKAKQMHSARPFTDASAGANQPVVRNRLTDSFQNIE</sequence>
<organism evidence="3 4">
    <name type="scientific">Zingiber officinale</name>
    <name type="common">Ginger</name>
    <name type="synonym">Amomum zingiber</name>
    <dbReference type="NCBI Taxonomy" id="94328"/>
    <lineage>
        <taxon>Eukaryota</taxon>
        <taxon>Viridiplantae</taxon>
        <taxon>Streptophyta</taxon>
        <taxon>Embryophyta</taxon>
        <taxon>Tracheophyta</taxon>
        <taxon>Spermatophyta</taxon>
        <taxon>Magnoliopsida</taxon>
        <taxon>Liliopsida</taxon>
        <taxon>Zingiberales</taxon>
        <taxon>Zingiberaceae</taxon>
        <taxon>Zingiber</taxon>
    </lineage>
</organism>
<gene>
    <name evidence="3" type="ORF">ZIOFF_004285</name>
</gene>
<feature type="compositionally biased region" description="Basic and acidic residues" evidence="1">
    <location>
        <begin position="67"/>
        <end position="77"/>
    </location>
</feature>
<dbReference type="Proteomes" id="UP000734854">
    <property type="component" value="Unassembled WGS sequence"/>
</dbReference>
<dbReference type="GO" id="GO:0000776">
    <property type="term" value="C:kinetochore"/>
    <property type="evidence" value="ECO:0007669"/>
    <property type="project" value="TreeGrafter"/>
</dbReference>
<name>A0A8J5MAR9_ZINOF</name>
<evidence type="ECO:0000313" key="3">
    <source>
        <dbReference type="EMBL" id="KAG6539132.1"/>
    </source>
</evidence>
<evidence type="ECO:0000313" key="4">
    <source>
        <dbReference type="Proteomes" id="UP000734854"/>
    </source>
</evidence>
<protein>
    <recommendedName>
        <fullName evidence="2">G-patch domain-containing protein</fullName>
    </recommendedName>
</protein>
<reference evidence="3 4" key="1">
    <citation type="submission" date="2020-08" db="EMBL/GenBank/DDBJ databases">
        <title>Plant Genome Project.</title>
        <authorList>
            <person name="Zhang R.-G."/>
        </authorList>
    </citation>
    <scope>NUCLEOTIDE SEQUENCE [LARGE SCALE GENOMIC DNA]</scope>
    <source>
        <tissue evidence="3">Rhizome</tissue>
    </source>
</reference>
<feature type="compositionally biased region" description="Basic and acidic residues" evidence="1">
    <location>
        <begin position="222"/>
        <end position="232"/>
    </location>
</feature>
<dbReference type="AlphaFoldDB" id="A0A8J5MAR9"/>
<dbReference type="EMBL" id="JACMSC010000001">
    <property type="protein sequence ID" value="KAG6539132.1"/>
    <property type="molecule type" value="Genomic_DNA"/>
</dbReference>
<accession>A0A8J5MAR9</accession>
<feature type="domain" description="G-patch" evidence="2">
    <location>
        <begin position="124"/>
        <end position="170"/>
    </location>
</feature>